<dbReference type="EMBL" id="CAKMRJ010001112">
    <property type="protein sequence ID" value="CAH1423226.1"/>
    <property type="molecule type" value="Genomic_DNA"/>
</dbReference>
<dbReference type="Proteomes" id="UP001157418">
    <property type="component" value="Unassembled WGS sequence"/>
</dbReference>
<feature type="domain" description="6-phosphogluconate dehydrogenase NADP-binding" evidence="1">
    <location>
        <begin position="1"/>
        <end position="101"/>
    </location>
</feature>
<dbReference type="PANTHER" id="PTHR43060:SF13">
    <property type="entry name" value="3-HYDROXYISOBUTYRATE DEHYDROGENASE-LIKE 2, MITOCHONDRIAL-RELATED"/>
    <property type="match status" value="1"/>
</dbReference>
<dbReference type="SUPFAM" id="SSF51735">
    <property type="entry name" value="NAD(P)-binding Rossmann-fold domains"/>
    <property type="match status" value="1"/>
</dbReference>
<evidence type="ECO:0000259" key="1">
    <source>
        <dbReference type="Pfam" id="PF03446"/>
    </source>
</evidence>
<dbReference type="Gene3D" id="3.40.50.720">
    <property type="entry name" value="NAD(P)-binding Rossmann-like Domain"/>
    <property type="match status" value="1"/>
</dbReference>
<evidence type="ECO:0000313" key="3">
    <source>
        <dbReference type="Proteomes" id="UP001157418"/>
    </source>
</evidence>
<accession>A0AAU9MCG9</accession>
<dbReference type="InterPro" id="IPR006115">
    <property type="entry name" value="6PGDH_NADP-bd"/>
</dbReference>
<organism evidence="2 3">
    <name type="scientific">Lactuca virosa</name>
    <dbReference type="NCBI Taxonomy" id="75947"/>
    <lineage>
        <taxon>Eukaryota</taxon>
        <taxon>Viridiplantae</taxon>
        <taxon>Streptophyta</taxon>
        <taxon>Embryophyta</taxon>
        <taxon>Tracheophyta</taxon>
        <taxon>Spermatophyta</taxon>
        <taxon>Magnoliopsida</taxon>
        <taxon>eudicotyledons</taxon>
        <taxon>Gunneridae</taxon>
        <taxon>Pentapetalae</taxon>
        <taxon>asterids</taxon>
        <taxon>campanulids</taxon>
        <taxon>Asterales</taxon>
        <taxon>Asteraceae</taxon>
        <taxon>Cichorioideae</taxon>
        <taxon>Cichorieae</taxon>
        <taxon>Lactucinae</taxon>
        <taxon>Lactuca</taxon>
    </lineage>
</organism>
<dbReference type="PANTHER" id="PTHR43060">
    <property type="entry name" value="3-HYDROXYISOBUTYRATE DEHYDROGENASE-LIKE 1, MITOCHONDRIAL-RELATED"/>
    <property type="match status" value="1"/>
</dbReference>
<dbReference type="GO" id="GO:0050661">
    <property type="term" value="F:NADP binding"/>
    <property type="evidence" value="ECO:0007669"/>
    <property type="project" value="InterPro"/>
</dbReference>
<gene>
    <name evidence="2" type="ORF">LVIROSA_LOCUS10514</name>
</gene>
<sequence>MVFTMLEHPSDVQQIVLENHDSLLSSLKPDNIIVDHTSSHQTLEKQIFDVAREKNYWYVDASVSGGDIGAREGKLAIIAIRDECVVKWLSPLFNLIGKPTYVGVVGYGKGCKITD</sequence>
<protein>
    <recommendedName>
        <fullName evidence="1">6-phosphogluconate dehydrogenase NADP-binding domain-containing protein</fullName>
    </recommendedName>
</protein>
<dbReference type="AlphaFoldDB" id="A0AAU9MCG9"/>
<reference evidence="2 3" key="1">
    <citation type="submission" date="2022-01" db="EMBL/GenBank/DDBJ databases">
        <authorList>
            <person name="Xiong W."/>
            <person name="Schranz E."/>
        </authorList>
    </citation>
    <scope>NUCLEOTIDE SEQUENCE [LARGE SCALE GENOMIC DNA]</scope>
</reference>
<name>A0AAU9MCG9_9ASTR</name>
<dbReference type="Pfam" id="PF03446">
    <property type="entry name" value="NAD_binding_2"/>
    <property type="match status" value="1"/>
</dbReference>
<dbReference type="InterPro" id="IPR036291">
    <property type="entry name" value="NAD(P)-bd_dom_sf"/>
</dbReference>
<evidence type="ECO:0000313" key="2">
    <source>
        <dbReference type="EMBL" id="CAH1423226.1"/>
    </source>
</evidence>
<comment type="caution">
    <text evidence="2">The sequence shown here is derived from an EMBL/GenBank/DDBJ whole genome shotgun (WGS) entry which is preliminary data.</text>
</comment>
<dbReference type="GO" id="GO:0016616">
    <property type="term" value="F:oxidoreductase activity, acting on the CH-OH group of donors, NAD or NADP as acceptor"/>
    <property type="evidence" value="ECO:0007669"/>
    <property type="project" value="UniProtKB-ARBA"/>
</dbReference>
<keyword evidence="3" id="KW-1185">Reference proteome</keyword>
<proteinExistence type="predicted"/>